<evidence type="ECO:0000313" key="9">
    <source>
        <dbReference type="Proteomes" id="UP001216674"/>
    </source>
</evidence>
<comment type="catalytic activity">
    <reaction evidence="1">
        <text>ATP + protein L-histidine = ADP + protein N-phospho-L-histidine.</text>
        <dbReference type="EC" id="2.7.13.3"/>
    </reaction>
</comment>
<evidence type="ECO:0000313" key="8">
    <source>
        <dbReference type="EMBL" id="MDF3834953.1"/>
    </source>
</evidence>
<dbReference type="PANTHER" id="PTHR43047:SF71">
    <property type="entry name" value="HISTIDINE KINASE CONTAINING CHEY-HOMOLOGOUS RECEIVER DOMAIN-RELATED"/>
    <property type="match status" value="1"/>
</dbReference>
<name>A0ABT6AQR7_9BURK</name>
<proteinExistence type="predicted"/>
<keyword evidence="8" id="KW-0547">Nucleotide-binding</keyword>
<dbReference type="Gene3D" id="3.30.565.10">
    <property type="entry name" value="Histidine kinase-like ATPase, C-terminal domain"/>
    <property type="match status" value="1"/>
</dbReference>
<dbReference type="Pfam" id="PF07695">
    <property type="entry name" value="7TMR-DISM_7TM"/>
    <property type="match status" value="1"/>
</dbReference>
<dbReference type="GO" id="GO:0005524">
    <property type="term" value="F:ATP binding"/>
    <property type="evidence" value="ECO:0007669"/>
    <property type="project" value="UniProtKB-KW"/>
</dbReference>
<keyword evidence="6" id="KW-1133">Transmembrane helix</keyword>
<comment type="caution">
    <text evidence="8">The sequence shown here is derived from an EMBL/GenBank/DDBJ whole genome shotgun (WGS) entry which is preliminary data.</text>
</comment>
<keyword evidence="6" id="KW-0472">Membrane</keyword>
<dbReference type="SMART" id="SM00388">
    <property type="entry name" value="HisKA"/>
    <property type="match status" value="1"/>
</dbReference>
<evidence type="ECO:0000256" key="1">
    <source>
        <dbReference type="ARBA" id="ARBA00000085"/>
    </source>
</evidence>
<dbReference type="SMART" id="SM00387">
    <property type="entry name" value="HATPase_c"/>
    <property type="match status" value="1"/>
</dbReference>
<dbReference type="Gene3D" id="1.10.287.130">
    <property type="match status" value="1"/>
</dbReference>
<keyword evidence="3" id="KW-0597">Phosphoprotein</keyword>
<evidence type="ECO:0000256" key="5">
    <source>
        <dbReference type="ARBA" id="ARBA00022777"/>
    </source>
</evidence>
<organism evidence="8 9">
    <name type="scientific">Cupriavidus basilensis</name>
    <dbReference type="NCBI Taxonomy" id="68895"/>
    <lineage>
        <taxon>Bacteria</taxon>
        <taxon>Pseudomonadati</taxon>
        <taxon>Pseudomonadota</taxon>
        <taxon>Betaproteobacteria</taxon>
        <taxon>Burkholderiales</taxon>
        <taxon>Burkholderiaceae</taxon>
        <taxon>Cupriavidus</taxon>
    </lineage>
</organism>
<dbReference type="InterPro" id="IPR003661">
    <property type="entry name" value="HisK_dim/P_dom"/>
</dbReference>
<evidence type="ECO:0000256" key="3">
    <source>
        <dbReference type="ARBA" id="ARBA00022553"/>
    </source>
</evidence>
<dbReference type="CDD" id="cd16922">
    <property type="entry name" value="HATPase_EvgS-ArcB-TorS-like"/>
    <property type="match status" value="1"/>
</dbReference>
<keyword evidence="8" id="KW-0067">ATP-binding</keyword>
<dbReference type="InterPro" id="IPR036890">
    <property type="entry name" value="HATPase_C_sf"/>
</dbReference>
<keyword evidence="5" id="KW-0418">Kinase</keyword>
<dbReference type="Proteomes" id="UP001216674">
    <property type="component" value="Unassembled WGS sequence"/>
</dbReference>
<dbReference type="PRINTS" id="PR00344">
    <property type="entry name" value="BCTRLSENSOR"/>
</dbReference>
<keyword evidence="4" id="KW-0808">Transferase</keyword>
<feature type="transmembrane region" description="Helical" evidence="6">
    <location>
        <begin position="186"/>
        <end position="205"/>
    </location>
</feature>
<sequence>MRLTFLIVIFFAFSAVVRAGTVGETIPAQGAGILLGPIGVFEDVSGLLSIDTVLSRPGPLAEATFLPGDPIALQSPRADTVWWLRFSLRNTASRSVPLRLLLGPPGLKRVDAFIEKQDERLHLRAGAAVPMQEHSHASRLPSFSFRLDPGEQANVHIRVQSSRAIQLLPRLYHEEAYLAKEGISRLWDGLLFGGLLSLGWCVLLIALLSRRLAYLCLGLLCLGIMLYEASIRGYAKLYLWPDATDWGLRSTAVLGYGCLALFAFFLGSFAKSENIAMRGRGCFLLFAFTECVLASAAFMSDLHAVAVASAYASLFFSFCILMAALLMLKNAAPTARLVLLTAIFFLLHIGLRTIERLDQTPGFIRHLGIDDVSTGPVAAVFGLGITLIVLAAWINYLRLQRKAARDDLALWQEQDQQRLRDEVARQTHALNQALQYADAKNRQKSEMLGYISHDLRAPLATIVGYARRLGRTLPPEQSTYVQAIERSANYQLTLIDDLLEYAKGEIQPLQLAPAPVEFSALMEDIAQYAHALSAQQSNVFILHAETPLPTHISIDSRRLQQVLLNLLSNAAKFTRQGSIRLSVGAHRLERSWRLHFDVADSGIGIASRDQPHIFKVFTQLGVEQGGVGLGLFIAQRIVEGMGGALQLSSKPGVGSRFSFAIEAPCLDDAVLPGGAFSAMASSPPGPLPFPAGTPYPIPPAHARMDLAGFARDGHLTDIEEWLHHMSGSEPSYPDFLAEMHAALQVLDLERVESLALLPDSPAAYRFAMAAEGIARPSPDAAATNHPATESLSPAT</sequence>
<dbReference type="Pfam" id="PF02518">
    <property type="entry name" value="HATPase_c"/>
    <property type="match status" value="1"/>
</dbReference>
<feature type="transmembrane region" description="Helical" evidence="6">
    <location>
        <begin position="251"/>
        <end position="270"/>
    </location>
</feature>
<keyword evidence="9" id="KW-1185">Reference proteome</keyword>
<gene>
    <name evidence="8" type="ORF">P3W85_18595</name>
</gene>
<dbReference type="InterPro" id="IPR004358">
    <property type="entry name" value="Sig_transdc_His_kin-like_C"/>
</dbReference>
<dbReference type="EC" id="2.7.13.3" evidence="2"/>
<feature type="transmembrane region" description="Helical" evidence="6">
    <location>
        <begin position="282"/>
        <end position="299"/>
    </location>
</feature>
<keyword evidence="6" id="KW-0812">Transmembrane</keyword>
<feature type="domain" description="Histidine kinase" evidence="7">
    <location>
        <begin position="450"/>
        <end position="665"/>
    </location>
</feature>
<dbReference type="Pfam" id="PF00512">
    <property type="entry name" value="HisKA"/>
    <property type="match status" value="1"/>
</dbReference>
<feature type="transmembrane region" description="Helical" evidence="6">
    <location>
        <begin position="374"/>
        <end position="396"/>
    </location>
</feature>
<protein>
    <recommendedName>
        <fullName evidence="2">histidine kinase</fullName>
        <ecNumber evidence="2">2.7.13.3</ecNumber>
    </recommendedName>
</protein>
<reference evidence="8 9" key="1">
    <citation type="submission" date="2023-03" db="EMBL/GenBank/DDBJ databases">
        <title>Draft assemblies of triclosan tolerant bacteria isolated from returned activated sludge.</title>
        <authorList>
            <person name="Van Hamelsveld S."/>
        </authorList>
    </citation>
    <scope>NUCLEOTIDE SEQUENCE [LARGE SCALE GENOMIC DNA]</scope>
    <source>
        <strain evidence="8 9">GW210010_S58</strain>
    </source>
</reference>
<feature type="transmembrane region" description="Helical" evidence="6">
    <location>
        <begin position="212"/>
        <end position="231"/>
    </location>
</feature>
<dbReference type="Pfam" id="PF07696">
    <property type="entry name" value="7TMR-DISMED2"/>
    <property type="match status" value="1"/>
</dbReference>
<dbReference type="PANTHER" id="PTHR43047">
    <property type="entry name" value="TWO-COMPONENT HISTIDINE PROTEIN KINASE"/>
    <property type="match status" value="1"/>
</dbReference>
<dbReference type="InterPro" id="IPR011622">
    <property type="entry name" value="7TMR_DISM_rcpt_extracell_dom2"/>
</dbReference>
<dbReference type="EMBL" id="JARJLM010000316">
    <property type="protein sequence ID" value="MDF3834953.1"/>
    <property type="molecule type" value="Genomic_DNA"/>
</dbReference>
<dbReference type="SUPFAM" id="SSF55874">
    <property type="entry name" value="ATPase domain of HSP90 chaperone/DNA topoisomerase II/histidine kinase"/>
    <property type="match status" value="1"/>
</dbReference>
<evidence type="ECO:0000256" key="2">
    <source>
        <dbReference type="ARBA" id="ARBA00012438"/>
    </source>
</evidence>
<evidence type="ECO:0000256" key="6">
    <source>
        <dbReference type="SAM" id="Phobius"/>
    </source>
</evidence>
<evidence type="ECO:0000259" key="7">
    <source>
        <dbReference type="PROSITE" id="PS50109"/>
    </source>
</evidence>
<dbReference type="InterPro" id="IPR003594">
    <property type="entry name" value="HATPase_dom"/>
</dbReference>
<feature type="transmembrane region" description="Helical" evidence="6">
    <location>
        <begin position="305"/>
        <end position="328"/>
    </location>
</feature>
<dbReference type="RefSeq" id="WP_276265880.1">
    <property type="nucleotide sequence ID" value="NZ_JARJLM010000316.1"/>
</dbReference>
<dbReference type="InterPro" id="IPR011623">
    <property type="entry name" value="7TMR_DISM_rcpt_extracell_dom1"/>
</dbReference>
<dbReference type="InterPro" id="IPR005467">
    <property type="entry name" value="His_kinase_dom"/>
</dbReference>
<dbReference type="CDD" id="cd00082">
    <property type="entry name" value="HisKA"/>
    <property type="match status" value="1"/>
</dbReference>
<accession>A0ABT6AQR7</accession>
<dbReference type="PROSITE" id="PS50109">
    <property type="entry name" value="HIS_KIN"/>
    <property type="match status" value="1"/>
</dbReference>
<dbReference type="SUPFAM" id="SSF47384">
    <property type="entry name" value="Homodimeric domain of signal transducing histidine kinase"/>
    <property type="match status" value="1"/>
</dbReference>
<dbReference type="InterPro" id="IPR036097">
    <property type="entry name" value="HisK_dim/P_sf"/>
</dbReference>
<evidence type="ECO:0000256" key="4">
    <source>
        <dbReference type="ARBA" id="ARBA00022679"/>
    </source>
</evidence>
<feature type="transmembrane region" description="Helical" evidence="6">
    <location>
        <begin position="335"/>
        <end position="354"/>
    </location>
</feature>
<dbReference type="Gene3D" id="2.60.40.2380">
    <property type="match status" value="1"/>
</dbReference>